<dbReference type="PANTHER" id="PTHR43320:SF2">
    <property type="entry name" value="2-DEHYDRO-3-DEOXYGLUCONOKINASE_2-DEHYDRO-3-DEOXYGALACTONOKINASE"/>
    <property type="match status" value="1"/>
</dbReference>
<reference evidence="5 6" key="1">
    <citation type="submission" date="2018-11" db="EMBL/GenBank/DDBJ databases">
        <title>Erythrobacter spongiae sp. nov., isolated from a marine sponge.</title>
        <authorList>
            <person name="Zhuang L."/>
            <person name="Luo L."/>
        </authorList>
    </citation>
    <scope>NUCLEOTIDE SEQUENCE [LARGE SCALE GENOMIC DNA]</scope>
    <source>
        <strain evidence="5 6">HN-E23</strain>
    </source>
</reference>
<sequence>MTLTVPDRTLVACFGEVLLRLSPEAGGTVRDASRFDVHVGGAEANVAVALANLGIPARMITALPEGDLGEHARRTLRAEGIDTSGIAGGEGRMGLYFLNPAIGPLAGRVHYDRAQSVFALAEKYDPSALDGATHLHLSGISLAVSEAASRVTRSVAKAARDRGMTLSFDGNFRPSLWARTGREPRPEIAELVGLANLFIGNHKDIALLLDRDFSGGGSERRRDAALAALDAFPNLDAIASTARHVEDDGTHRITGRIDTARTSAESRERVLSGIVDRIGTGDAFTAGVLAGWLSDPGNLERAVEAGTALSALKHYTPGDFVRVSHEDWVAVMAGGGDVSR</sequence>
<accession>A0A3N5CPM5</accession>
<dbReference type="InterPro" id="IPR052700">
    <property type="entry name" value="Carb_kinase_PfkB-like"/>
</dbReference>
<comment type="similarity">
    <text evidence="1">Belongs to the carbohydrate kinase PfkB family.</text>
</comment>
<dbReference type="OrthoDB" id="9776822at2"/>
<dbReference type="Gene3D" id="3.40.1190.20">
    <property type="match status" value="1"/>
</dbReference>
<dbReference type="CDD" id="cd01166">
    <property type="entry name" value="KdgK"/>
    <property type="match status" value="1"/>
</dbReference>
<feature type="domain" description="Carbohydrate kinase PfkB" evidence="4">
    <location>
        <begin position="9"/>
        <end position="213"/>
    </location>
</feature>
<feature type="domain" description="Carbohydrate kinase PfkB" evidence="4">
    <location>
        <begin position="274"/>
        <end position="313"/>
    </location>
</feature>
<proteinExistence type="inferred from homology"/>
<dbReference type="PANTHER" id="PTHR43320">
    <property type="entry name" value="SUGAR KINASE"/>
    <property type="match status" value="1"/>
</dbReference>
<dbReference type="EMBL" id="RPFZ01000001">
    <property type="protein sequence ID" value="RPF70953.1"/>
    <property type="molecule type" value="Genomic_DNA"/>
</dbReference>
<dbReference type="Pfam" id="PF00294">
    <property type="entry name" value="PfkB"/>
    <property type="match status" value="2"/>
</dbReference>
<keyword evidence="2" id="KW-0808">Transferase</keyword>
<comment type="caution">
    <text evidence="5">The sequence shown here is derived from an EMBL/GenBank/DDBJ whole genome shotgun (WGS) entry which is preliminary data.</text>
</comment>
<evidence type="ECO:0000256" key="3">
    <source>
        <dbReference type="ARBA" id="ARBA00022777"/>
    </source>
</evidence>
<evidence type="ECO:0000256" key="2">
    <source>
        <dbReference type="ARBA" id="ARBA00022679"/>
    </source>
</evidence>
<keyword evidence="6" id="KW-1185">Reference proteome</keyword>
<dbReference type="InterPro" id="IPR029056">
    <property type="entry name" value="Ribokinase-like"/>
</dbReference>
<organism evidence="5 6">
    <name type="scientific">Aurantiacibacter spongiae</name>
    <dbReference type="NCBI Taxonomy" id="2488860"/>
    <lineage>
        <taxon>Bacteria</taxon>
        <taxon>Pseudomonadati</taxon>
        <taxon>Pseudomonadota</taxon>
        <taxon>Alphaproteobacteria</taxon>
        <taxon>Sphingomonadales</taxon>
        <taxon>Erythrobacteraceae</taxon>
        <taxon>Aurantiacibacter</taxon>
    </lineage>
</organism>
<evidence type="ECO:0000259" key="4">
    <source>
        <dbReference type="Pfam" id="PF00294"/>
    </source>
</evidence>
<dbReference type="Proteomes" id="UP000275232">
    <property type="component" value="Unassembled WGS sequence"/>
</dbReference>
<name>A0A3N5CPM5_9SPHN</name>
<dbReference type="AlphaFoldDB" id="A0A3N5CPM5"/>
<dbReference type="GO" id="GO:0016301">
    <property type="term" value="F:kinase activity"/>
    <property type="evidence" value="ECO:0007669"/>
    <property type="project" value="UniProtKB-KW"/>
</dbReference>
<dbReference type="InterPro" id="IPR011611">
    <property type="entry name" value="PfkB_dom"/>
</dbReference>
<evidence type="ECO:0000256" key="1">
    <source>
        <dbReference type="ARBA" id="ARBA00010688"/>
    </source>
</evidence>
<evidence type="ECO:0000313" key="6">
    <source>
        <dbReference type="Proteomes" id="UP000275232"/>
    </source>
</evidence>
<dbReference type="SUPFAM" id="SSF53613">
    <property type="entry name" value="Ribokinase-like"/>
    <property type="match status" value="1"/>
</dbReference>
<keyword evidence="3 5" id="KW-0418">Kinase</keyword>
<protein>
    <submittedName>
        <fullName evidence="5">Sugar kinase</fullName>
    </submittedName>
</protein>
<dbReference type="RefSeq" id="WP_123878930.1">
    <property type="nucleotide sequence ID" value="NZ_RPFZ01000001.1"/>
</dbReference>
<gene>
    <name evidence="5" type="ORF">EG799_04455</name>
</gene>
<evidence type="ECO:0000313" key="5">
    <source>
        <dbReference type="EMBL" id="RPF70953.1"/>
    </source>
</evidence>